<organism evidence="2 3">
    <name type="scientific">Streptomyces hazeniae</name>
    <dbReference type="NCBI Taxonomy" id="3075538"/>
    <lineage>
        <taxon>Bacteria</taxon>
        <taxon>Bacillati</taxon>
        <taxon>Actinomycetota</taxon>
        <taxon>Actinomycetes</taxon>
        <taxon>Kitasatosporales</taxon>
        <taxon>Streptomycetaceae</taxon>
        <taxon>Streptomyces</taxon>
    </lineage>
</organism>
<dbReference type="RefSeq" id="WP_311671872.1">
    <property type="nucleotide sequence ID" value="NZ_JAVREQ010000002.1"/>
</dbReference>
<evidence type="ECO:0000313" key="3">
    <source>
        <dbReference type="Proteomes" id="UP001183414"/>
    </source>
</evidence>
<dbReference type="GO" id="GO:0004519">
    <property type="term" value="F:endonuclease activity"/>
    <property type="evidence" value="ECO:0007669"/>
    <property type="project" value="UniProtKB-KW"/>
</dbReference>
<proteinExistence type="predicted"/>
<dbReference type="Proteomes" id="UP001183414">
    <property type="component" value="Unassembled WGS sequence"/>
</dbReference>
<dbReference type="InterPro" id="IPR008538">
    <property type="entry name" value="Uma2"/>
</dbReference>
<dbReference type="CDD" id="cd06260">
    <property type="entry name" value="DUF820-like"/>
    <property type="match status" value="1"/>
</dbReference>
<protein>
    <submittedName>
        <fullName evidence="2">Uma2 family endonuclease</fullName>
    </submittedName>
</protein>
<keyword evidence="2" id="KW-0540">Nuclease</keyword>
<keyword evidence="2" id="KW-0378">Hydrolase</keyword>
<accession>A0ABU2NLT8</accession>
<comment type="caution">
    <text evidence="2">The sequence shown here is derived from an EMBL/GenBank/DDBJ whole genome shotgun (WGS) entry which is preliminary data.</text>
</comment>
<dbReference type="InterPro" id="IPR011335">
    <property type="entry name" value="Restrct_endonuc-II-like"/>
</dbReference>
<evidence type="ECO:0000259" key="1">
    <source>
        <dbReference type="Pfam" id="PF05685"/>
    </source>
</evidence>
<dbReference type="EMBL" id="JAVREQ010000002">
    <property type="protein sequence ID" value="MDT0377936.1"/>
    <property type="molecule type" value="Genomic_DNA"/>
</dbReference>
<keyword evidence="3" id="KW-1185">Reference proteome</keyword>
<reference evidence="3" key="1">
    <citation type="submission" date="2023-07" db="EMBL/GenBank/DDBJ databases">
        <title>30 novel species of actinomycetes from the DSMZ collection.</title>
        <authorList>
            <person name="Nouioui I."/>
        </authorList>
    </citation>
    <scope>NUCLEOTIDE SEQUENCE [LARGE SCALE GENOMIC DNA]</scope>
    <source>
        <strain evidence="3">DSM 42041</strain>
    </source>
</reference>
<dbReference type="PANTHER" id="PTHR35400:SF3">
    <property type="entry name" value="SLL1072 PROTEIN"/>
    <property type="match status" value="1"/>
</dbReference>
<gene>
    <name evidence="2" type="ORF">RM572_04000</name>
</gene>
<evidence type="ECO:0000313" key="2">
    <source>
        <dbReference type="EMBL" id="MDT0377936.1"/>
    </source>
</evidence>
<name>A0ABU2NLT8_9ACTN</name>
<sequence>MTATLPEAAVATTSLREVAHGLPVPEGYRVEIIGGVIVVTPAPAGKHGRIVRQLGRALERDLPEGYDFEVNLGVDKAPGSDDYAIPDLFVAPVATLDTWASTVPSLEVVFTAEVVSKSSQTIDRVAKRKQYAVAGIPLYLLVDPFAEEITLFSDPSHGEYRARHTVPWGDKLQLPEPLPALLDSSLFPSLDGRPQP</sequence>
<dbReference type="PANTHER" id="PTHR35400">
    <property type="entry name" value="SLR1083 PROTEIN"/>
    <property type="match status" value="1"/>
</dbReference>
<keyword evidence="2" id="KW-0255">Endonuclease</keyword>
<dbReference type="SUPFAM" id="SSF52980">
    <property type="entry name" value="Restriction endonuclease-like"/>
    <property type="match status" value="1"/>
</dbReference>
<dbReference type="Pfam" id="PF05685">
    <property type="entry name" value="Uma2"/>
    <property type="match status" value="1"/>
</dbReference>
<dbReference type="Gene3D" id="3.90.1570.10">
    <property type="entry name" value="tt1808, chain A"/>
    <property type="match status" value="1"/>
</dbReference>
<dbReference type="InterPro" id="IPR012296">
    <property type="entry name" value="Nuclease_put_TT1808"/>
</dbReference>
<feature type="domain" description="Putative restriction endonuclease" evidence="1">
    <location>
        <begin position="22"/>
        <end position="180"/>
    </location>
</feature>